<protein>
    <submittedName>
        <fullName evidence="2">Uncharacterized protein</fullName>
    </submittedName>
</protein>
<comment type="caution">
    <text evidence="2">The sequence shown here is derived from an EMBL/GenBank/DDBJ whole genome shotgun (WGS) entry which is preliminary data.</text>
</comment>
<gene>
    <name evidence="2" type="ORF">WHR41_07454</name>
</gene>
<dbReference type="AlphaFoldDB" id="A0AB34KHS8"/>
<dbReference type="RefSeq" id="XP_069226818.1">
    <property type="nucleotide sequence ID" value="XM_069376059.1"/>
</dbReference>
<dbReference type="Proteomes" id="UP000803884">
    <property type="component" value="Unassembled WGS sequence"/>
</dbReference>
<dbReference type="EMBL" id="JAAQHG020000032">
    <property type="protein sequence ID" value="KAL1583711.1"/>
    <property type="molecule type" value="Genomic_DNA"/>
</dbReference>
<feature type="compositionally biased region" description="Basic and acidic residues" evidence="1">
    <location>
        <begin position="140"/>
        <end position="167"/>
    </location>
</feature>
<feature type="compositionally biased region" description="Low complexity" evidence="1">
    <location>
        <begin position="255"/>
        <end position="302"/>
    </location>
</feature>
<feature type="compositionally biased region" description="Basic residues" evidence="1">
    <location>
        <begin position="303"/>
        <end position="312"/>
    </location>
</feature>
<reference evidence="2 3" key="1">
    <citation type="journal article" date="2020" name="Microbiol. Resour. Announc.">
        <title>Draft Genome Sequence of a Cladosporium Species Isolated from the Mesophotic Ascidian Didemnum maculosum.</title>
        <authorList>
            <person name="Gioti A."/>
            <person name="Siaperas R."/>
            <person name="Nikolaivits E."/>
            <person name="Le Goff G."/>
            <person name="Ouazzani J."/>
            <person name="Kotoulas G."/>
            <person name="Topakas E."/>
        </authorList>
    </citation>
    <scope>NUCLEOTIDE SEQUENCE [LARGE SCALE GENOMIC DNA]</scope>
    <source>
        <strain evidence="2 3">TM138-S3</strain>
    </source>
</reference>
<accession>A0AB34KHS8</accession>
<evidence type="ECO:0000256" key="1">
    <source>
        <dbReference type="SAM" id="MobiDB-lite"/>
    </source>
</evidence>
<evidence type="ECO:0000313" key="2">
    <source>
        <dbReference type="EMBL" id="KAL1583711.1"/>
    </source>
</evidence>
<feature type="compositionally biased region" description="Basic and acidic residues" evidence="1">
    <location>
        <begin position="241"/>
        <end position="251"/>
    </location>
</feature>
<keyword evidence="3" id="KW-1185">Reference proteome</keyword>
<proteinExistence type="predicted"/>
<evidence type="ECO:0000313" key="3">
    <source>
        <dbReference type="Proteomes" id="UP000803884"/>
    </source>
</evidence>
<dbReference type="GeneID" id="96008897"/>
<name>A0AB34KHS8_9PEZI</name>
<sequence>MCPLSSIVRRVSFPCCRYPLGNSRFLAMCGTVWDSPWVWRSSDFQQSGRCRDLSDAVRRELKAAYKTFRIPATQQTPRQHQALTPIHARFSLFVSLRSLLNCLLFLPLPLTLSNMVGKSILTAATACFALASALALPKDKVGDKTKHGHDGDKARLPHKPGRLDKDCSTSAPYPTGDPTDAGFATGFATGTVFGTGTIGIMPSGTGLARRYAQPDKGKDDASKSSSSTITANVASPTGVEDNPRRGGDDSRSSPITGSDDTTTLTITTIATETITPSQTITITIETALAPPTTTSTPSSTKTKGQKGKKAKSSTRSIDDNASATPI</sequence>
<feature type="region of interest" description="Disordered" evidence="1">
    <location>
        <begin position="140"/>
        <end position="179"/>
    </location>
</feature>
<organism evidence="2 3">
    <name type="scientific">Cladosporium halotolerans</name>
    <dbReference type="NCBI Taxonomy" id="1052096"/>
    <lineage>
        <taxon>Eukaryota</taxon>
        <taxon>Fungi</taxon>
        <taxon>Dikarya</taxon>
        <taxon>Ascomycota</taxon>
        <taxon>Pezizomycotina</taxon>
        <taxon>Dothideomycetes</taxon>
        <taxon>Dothideomycetidae</taxon>
        <taxon>Cladosporiales</taxon>
        <taxon>Cladosporiaceae</taxon>
        <taxon>Cladosporium</taxon>
    </lineage>
</organism>
<feature type="region of interest" description="Disordered" evidence="1">
    <location>
        <begin position="206"/>
        <end position="326"/>
    </location>
</feature>
<feature type="compositionally biased region" description="Basic and acidic residues" evidence="1">
    <location>
        <begin position="212"/>
        <end position="222"/>
    </location>
</feature>